<sequence>MAEVTQTRPPSGGPGALSATLLPLPDPVGLSEDQRRGAACVWGGEPLTVHTAVDLGVRTTGLSAEPDCGGRWYPRACRSHIAVAANSALQAHVGECEQCVEDITQCATGMALARLTRGRRP</sequence>
<accession>A0ABV5VKV8</accession>
<dbReference type="Proteomes" id="UP001589703">
    <property type="component" value="Unassembled WGS sequence"/>
</dbReference>
<feature type="region of interest" description="Disordered" evidence="1">
    <location>
        <begin position="1"/>
        <end position="21"/>
    </location>
</feature>
<reference evidence="2 3" key="1">
    <citation type="submission" date="2024-09" db="EMBL/GenBank/DDBJ databases">
        <authorList>
            <person name="Sun Q."/>
            <person name="Mori K."/>
        </authorList>
    </citation>
    <scope>NUCLEOTIDE SEQUENCE [LARGE SCALE GENOMIC DNA]</scope>
    <source>
        <strain evidence="2 3">JCM 10918</strain>
    </source>
</reference>
<proteinExistence type="predicted"/>
<evidence type="ECO:0000313" key="3">
    <source>
        <dbReference type="Proteomes" id="UP001589703"/>
    </source>
</evidence>
<evidence type="ECO:0000313" key="2">
    <source>
        <dbReference type="EMBL" id="MFB9738466.1"/>
    </source>
</evidence>
<protein>
    <submittedName>
        <fullName evidence="2">Uncharacterized protein</fullName>
    </submittedName>
</protein>
<dbReference type="RefSeq" id="WP_385859926.1">
    <property type="nucleotide sequence ID" value="NZ_JBHMAR010000049.1"/>
</dbReference>
<dbReference type="EMBL" id="JBHMAR010000049">
    <property type="protein sequence ID" value="MFB9738466.1"/>
    <property type="molecule type" value="Genomic_DNA"/>
</dbReference>
<organism evidence="2 3">
    <name type="scientific">Streptomyces thermocoprophilus</name>
    <dbReference type="NCBI Taxonomy" id="78356"/>
    <lineage>
        <taxon>Bacteria</taxon>
        <taxon>Bacillati</taxon>
        <taxon>Actinomycetota</taxon>
        <taxon>Actinomycetes</taxon>
        <taxon>Kitasatosporales</taxon>
        <taxon>Streptomycetaceae</taxon>
        <taxon>Streptomyces</taxon>
    </lineage>
</organism>
<comment type="caution">
    <text evidence="2">The sequence shown here is derived from an EMBL/GenBank/DDBJ whole genome shotgun (WGS) entry which is preliminary data.</text>
</comment>
<name>A0ABV5VKV8_9ACTN</name>
<keyword evidence="3" id="KW-1185">Reference proteome</keyword>
<gene>
    <name evidence="2" type="ORF">ACFFRO_25635</name>
</gene>
<evidence type="ECO:0000256" key="1">
    <source>
        <dbReference type="SAM" id="MobiDB-lite"/>
    </source>
</evidence>